<dbReference type="SMART" id="SM00360">
    <property type="entry name" value="RRM"/>
    <property type="match status" value="1"/>
</dbReference>
<proteinExistence type="predicted"/>
<reference evidence="4" key="1">
    <citation type="submission" date="2022-10" db="EMBL/GenBank/DDBJ databases">
        <title>Tapping the CABI collections for fungal endophytes: first genome assemblies for Collariella, Neodidymelliopsis, Ascochyta clinopodiicola, Didymella pomorum, Didymosphaeria variabile, Neocosmospora piperis and Neocucurbitaria cava.</title>
        <authorList>
            <person name="Hill R."/>
        </authorList>
    </citation>
    <scope>NUCLEOTIDE SEQUENCE</scope>
    <source>
        <strain evidence="4">IMI 356814</strain>
    </source>
</reference>
<name>A0A9W8Y655_9PLEO</name>
<dbReference type="GO" id="GO:0003723">
    <property type="term" value="F:RNA binding"/>
    <property type="evidence" value="ECO:0007669"/>
    <property type="project" value="UniProtKB-UniRule"/>
</dbReference>
<feature type="compositionally biased region" description="Polar residues" evidence="2">
    <location>
        <begin position="1267"/>
        <end position="1284"/>
    </location>
</feature>
<dbReference type="InterPro" id="IPR012677">
    <property type="entry name" value="Nucleotide-bd_a/b_plait_sf"/>
</dbReference>
<dbReference type="InterPro" id="IPR035979">
    <property type="entry name" value="RBD_domain_sf"/>
</dbReference>
<feature type="compositionally biased region" description="Polar residues" evidence="2">
    <location>
        <begin position="970"/>
        <end position="980"/>
    </location>
</feature>
<gene>
    <name evidence="4" type="ORF">N0V83_006146</name>
</gene>
<feature type="compositionally biased region" description="Low complexity" evidence="2">
    <location>
        <begin position="1338"/>
        <end position="1354"/>
    </location>
</feature>
<feature type="compositionally biased region" description="Basic and acidic residues" evidence="2">
    <location>
        <begin position="815"/>
        <end position="826"/>
    </location>
</feature>
<organism evidence="4 5">
    <name type="scientific">Neocucurbitaria cava</name>
    <dbReference type="NCBI Taxonomy" id="798079"/>
    <lineage>
        <taxon>Eukaryota</taxon>
        <taxon>Fungi</taxon>
        <taxon>Dikarya</taxon>
        <taxon>Ascomycota</taxon>
        <taxon>Pezizomycotina</taxon>
        <taxon>Dothideomycetes</taxon>
        <taxon>Pleosporomycetidae</taxon>
        <taxon>Pleosporales</taxon>
        <taxon>Pleosporineae</taxon>
        <taxon>Cucurbitariaceae</taxon>
        <taxon>Neocucurbitaria</taxon>
    </lineage>
</organism>
<feature type="compositionally biased region" description="Polar residues" evidence="2">
    <location>
        <begin position="898"/>
        <end position="910"/>
    </location>
</feature>
<accession>A0A9W8Y655</accession>
<dbReference type="PROSITE" id="PS50102">
    <property type="entry name" value="RRM"/>
    <property type="match status" value="1"/>
</dbReference>
<feature type="compositionally biased region" description="Polar residues" evidence="2">
    <location>
        <begin position="1360"/>
        <end position="1374"/>
    </location>
</feature>
<feature type="compositionally biased region" description="Basic and acidic residues" evidence="2">
    <location>
        <begin position="883"/>
        <end position="896"/>
    </location>
</feature>
<feature type="compositionally biased region" description="Basic and acidic residues" evidence="2">
    <location>
        <begin position="1113"/>
        <end position="1140"/>
    </location>
</feature>
<feature type="compositionally biased region" description="Low complexity" evidence="2">
    <location>
        <begin position="1073"/>
        <end position="1087"/>
    </location>
</feature>
<evidence type="ECO:0000259" key="3">
    <source>
        <dbReference type="PROSITE" id="PS50102"/>
    </source>
</evidence>
<feature type="region of interest" description="Disordered" evidence="2">
    <location>
        <begin position="1489"/>
        <end position="1515"/>
    </location>
</feature>
<feature type="region of interest" description="Disordered" evidence="2">
    <location>
        <begin position="709"/>
        <end position="1460"/>
    </location>
</feature>
<dbReference type="EMBL" id="JAPEUY010000010">
    <property type="protein sequence ID" value="KAJ4369063.1"/>
    <property type="molecule type" value="Genomic_DNA"/>
</dbReference>
<dbReference type="Pfam" id="PF00076">
    <property type="entry name" value="RRM_1"/>
    <property type="match status" value="1"/>
</dbReference>
<feature type="compositionally biased region" description="Basic residues" evidence="2">
    <location>
        <begin position="1405"/>
        <end position="1417"/>
    </location>
</feature>
<feature type="compositionally biased region" description="Polar residues" evidence="2">
    <location>
        <begin position="853"/>
        <end position="870"/>
    </location>
</feature>
<sequence length="1557" mass="166849">MSDSDPAPATTSAVQPPDSPADSDKTIAAPMKDANPHPEFPPGCGAAIFSTELGTRPPRPNDPPYQPVIARGSDTITATRQAAEYWQKEFWWQCLCIFPGAGWTTADLWDPLDLHLEGPLFCDAVLNFISWSTLFHAKKFAEDFARAYPDRLEFVAGDMELWGPHNRADPFDIVDKVYTDGERGAFPRTFLWHVIWIMRTTAQQGEQAMFTGQVQQPAAVDQPPVPYPHSRIDTAGKITAAANEASSRPKDTLIKAAPSKTNRKQSRSRARRLTVSAGSSPTVETAKLPPAGRSVRSVSDRGPSDGFSQSRHPSGSVKHGIGGVPSGPSVGNVQVSTPTMATPNMASLPLRAAQGAPRNMGPNQHNQTMAQQGWAENANRVPSGPYSSHGSGAMSNIQSPQFVPGTMAMGQPMMIPPNAIPPYAQGPPFMSPLMTSNQHYEHAMFQRGWVPAGQPIPMQMVPMGQAYMQQAQHPMGNMTNNAYYTNNMPGQHMDPRAAMPGQASHFNNRGMLYDPYNGTNPKFNDAAGYSGGKKSGQGAFANQPGRPRKTSYTNNRPGYGQHGVDRPANAPANVSRHSENSFRKPRPEDDPDTIQDRVAGCHDNWIGPKNETVTELFVGDLPDDVQPNELKDLFVQHVGIKPSLIDIKYSLEQQPSRLHAFISFSSASDAKKALQIRTQNPYLRHGSVSVTVSVPRRFFTRAPNSIRKASFTSGSNNALPHASKPDERVARGVAHMSSHDEESVVVGPQVDSDKPLYSPQDARSDLQKKTGQQSEDNDPMSDGSPKARKSKPRPSSPAKETVTETGNVVEVDTTEGDKPVDVDRLGSAEPEVTAVESDAQVAKEAPKTLAKSADTSLEPSATITTPSSVGGTAGATREASSQAHDHEHAFGIEHGGEVQTQSSLGPSTVETEAPVVKIPIKSESDVLKFEQPRAEVMDLAGEQSERPALSSQPPSVEDAGSDDDAKNDTSFHSAQESQTDVVHAEPKPGHPEETVLVDQGTTAPELFSTKESSTLSAINTMKAATTDPSTQDSQLKPAQSEQEAMTESKGKTKSINDTESLVGPTKNVMDGLTTTIAPTSTASTQPAVEALKKGGASQMVSLSPFAKPTKAQQKKERELKKKQQKKEQAEKEKAKAEKAKSSTKVDAPTTGEAEIEHPQFPGDAASRPDHNPVSAGKATKATKTAKGKGKAPTGSHADEGEKATGEAGSEDHGKIIGGITTSVPEETASVTHKNEEPQTLKMEPTTQILPAVPEVPSAPSLEAARSVSVSTDSPAKSGDSQVSQNEKKPTPAVSTLSPQPDKLSTHSKGSELSTPGHQTDSSSTATTTVPTISEQIMSHHPTPSATSPAANSPALDSENLESTLSPSAIDSGNALNHLITSVPPRVDDLKDEIVQADASQEEVMKKKKKKPKKKPKKHAESVVLANPGNVPQPADAASGSSVAQASIASEIEQNNERYSPFTSQFSHIEALEKDLKDEDAYNAMVDAEKEADQQTMETQTTDTEAAGMHAVETDKLSDESIKDNIYGYARENLDRLRPSAVKVLQDKVAKDFRRFAS</sequence>
<feature type="compositionally biased region" description="Polar residues" evidence="2">
    <location>
        <begin position="1"/>
        <end position="14"/>
    </location>
</feature>
<feature type="region of interest" description="Disordered" evidence="2">
    <location>
        <begin position="524"/>
        <end position="597"/>
    </location>
</feature>
<evidence type="ECO:0000256" key="2">
    <source>
        <dbReference type="SAM" id="MobiDB-lite"/>
    </source>
</evidence>
<feature type="compositionally biased region" description="Polar residues" evidence="2">
    <location>
        <begin position="1219"/>
        <end position="1231"/>
    </location>
</feature>
<feature type="domain" description="RRM" evidence="3">
    <location>
        <begin position="614"/>
        <end position="697"/>
    </location>
</feature>
<keyword evidence="1" id="KW-0694">RNA-binding</keyword>
<dbReference type="OrthoDB" id="3800936at2759"/>
<feature type="compositionally biased region" description="Low complexity" evidence="2">
    <location>
        <begin position="1493"/>
        <end position="1506"/>
    </location>
</feature>
<feature type="compositionally biased region" description="Polar residues" evidence="2">
    <location>
        <begin position="1306"/>
        <end position="1336"/>
    </location>
</feature>
<protein>
    <recommendedName>
        <fullName evidence="3">RRM domain-containing protein</fullName>
    </recommendedName>
</protein>
<dbReference type="Gene3D" id="3.30.70.330">
    <property type="match status" value="1"/>
</dbReference>
<feature type="compositionally biased region" description="Basic and acidic residues" evidence="2">
    <location>
        <begin position="920"/>
        <end position="936"/>
    </location>
</feature>
<dbReference type="Proteomes" id="UP001140560">
    <property type="component" value="Unassembled WGS sequence"/>
</dbReference>
<feature type="compositionally biased region" description="Basic and acidic residues" evidence="2">
    <location>
        <begin position="1046"/>
        <end position="1056"/>
    </location>
</feature>
<feature type="compositionally biased region" description="Basic and acidic residues" evidence="2">
    <location>
        <begin position="576"/>
        <end position="588"/>
    </location>
</feature>
<feature type="compositionally biased region" description="Polar residues" evidence="2">
    <location>
        <begin position="1438"/>
        <end position="1447"/>
    </location>
</feature>
<evidence type="ECO:0000256" key="1">
    <source>
        <dbReference type="PROSITE-ProRule" id="PRU00176"/>
    </source>
</evidence>
<feature type="compositionally biased region" description="Polar residues" evidence="2">
    <location>
        <begin position="1009"/>
        <end position="1045"/>
    </location>
</feature>
<feature type="compositionally biased region" description="Basic and acidic residues" evidence="2">
    <location>
        <begin position="1196"/>
        <end position="1214"/>
    </location>
</feature>
<comment type="caution">
    <text evidence="4">The sequence shown here is derived from an EMBL/GenBank/DDBJ whole genome shotgun (WGS) entry which is preliminary data.</text>
</comment>
<evidence type="ECO:0000313" key="4">
    <source>
        <dbReference type="EMBL" id="KAJ4369063.1"/>
    </source>
</evidence>
<feature type="compositionally biased region" description="Basic residues" evidence="2">
    <location>
        <begin position="261"/>
        <end position="272"/>
    </location>
</feature>
<dbReference type="SUPFAM" id="SSF54928">
    <property type="entry name" value="RNA-binding domain, RBD"/>
    <property type="match status" value="1"/>
</dbReference>
<dbReference type="InterPro" id="IPR000504">
    <property type="entry name" value="RRM_dom"/>
</dbReference>
<dbReference type="CDD" id="cd00590">
    <property type="entry name" value="RRM_SF"/>
    <property type="match status" value="1"/>
</dbReference>
<keyword evidence="5" id="KW-1185">Reference proteome</keyword>
<feature type="compositionally biased region" description="Basic and acidic residues" evidence="2">
    <location>
        <begin position="982"/>
        <end position="993"/>
    </location>
</feature>
<feature type="region of interest" description="Disordered" evidence="2">
    <location>
        <begin position="1"/>
        <end position="41"/>
    </location>
</feature>
<evidence type="ECO:0000313" key="5">
    <source>
        <dbReference type="Proteomes" id="UP001140560"/>
    </source>
</evidence>
<feature type="region of interest" description="Disordered" evidence="2">
    <location>
        <begin position="241"/>
        <end position="329"/>
    </location>
</feature>